<evidence type="ECO:0000256" key="3">
    <source>
        <dbReference type="ARBA" id="ARBA00022475"/>
    </source>
</evidence>
<feature type="transmembrane region" description="Helical" evidence="7">
    <location>
        <begin position="283"/>
        <end position="305"/>
    </location>
</feature>
<feature type="transmembrane region" description="Helical" evidence="7">
    <location>
        <begin position="99"/>
        <end position="123"/>
    </location>
</feature>
<feature type="domain" description="ABC transmembrane type-1" evidence="8">
    <location>
        <begin position="95"/>
        <end position="302"/>
    </location>
</feature>
<dbReference type="Proteomes" id="UP001500221">
    <property type="component" value="Unassembled WGS sequence"/>
</dbReference>
<feature type="transmembrane region" description="Helical" evidence="7">
    <location>
        <begin position="135"/>
        <end position="159"/>
    </location>
</feature>
<dbReference type="PANTHER" id="PTHR43163:SF3">
    <property type="entry name" value="PEPTIDE ABC TRANSPORTER PERMEASE PROTEIN"/>
    <property type="match status" value="1"/>
</dbReference>
<accession>A0ABP9P4H0</accession>
<evidence type="ECO:0000256" key="6">
    <source>
        <dbReference type="ARBA" id="ARBA00023136"/>
    </source>
</evidence>
<keyword evidence="4 7" id="KW-0812">Transmembrane</keyword>
<keyword evidence="3" id="KW-1003">Cell membrane</keyword>
<comment type="similarity">
    <text evidence="7">Belongs to the binding-protein-dependent transport system permease family.</text>
</comment>
<dbReference type="Pfam" id="PF00528">
    <property type="entry name" value="BPD_transp_1"/>
    <property type="match status" value="1"/>
</dbReference>
<evidence type="ECO:0000259" key="8">
    <source>
        <dbReference type="PROSITE" id="PS50928"/>
    </source>
</evidence>
<feature type="transmembrane region" description="Helical" evidence="7">
    <location>
        <begin position="12"/>
        <end position="30"/>
    </location>
</feature>
<evidence type="ECO:0000256" key="5">
    <source>
        <dbReference type="ARBA" id="ARBA00022989"/>
    </source>
</evidence>
<dbReference type="SUPFAM" id="SSF161098">
    <property type="entry name" value="MetI-like"/>
    <property type="match status" value="1"/>
</dbReference>
<dbReference type="PANTHER" id="PTHR43163">
    <property type="entry name" value="DIPEPTIDE TRANSPORT SYSTEM PERMEASE PROTEIN DPPB-RELATED"/>
    <property type="match status" value="1"/>
</dbReference>
<evidence type="ECO:0000256" key="1">
    <source>
        <dbReference type="ARBA" id="ARBA00004651"/>
    </source>
</evidence>
<keyword evidence="5 7" id="KW-1133">Transmembrane helix</keyword>
<keyword evidence="6 7" id="KW-0472">Membrane</keyword>
<organism evidence="9 10">
    <name type="scientific">Nocardioides marinquilinus</name>
    <dbReference type="NCBI Taxonomy" id="1210400"/>
    <lineage>
        <taxon>Bacteria</taxon>
        <taxon>Bacillati</taxon>
        <taxon>Actinomycetota</taxon>
        <taxon>Actinomycetes</taxon>
        <taxon>Propionibacteriales</taxon>
        <taxon>Nocardioidaceae</taxon>
        <taxon>Nocardioides</taxon>
    </lineage>
</organism>
<name>A0ABP9P4H0_9ACTN</name>
<evidence type="ECO:0000256" key="4">
    <source>
        <dbReference type="ARBA" id="ARBA00022692"/>
    </source>
</evidence>
<keyword evidence="10" id="KW-1185">Reference proteome</keyword>
<gene>
    <name evidence="9" type="ORF">GCM10023340_00520</name>
</gene>
<keyword evidence="2 7" id="KW-0813">Transport</keyword>
<feature type="transmembrane region" description="Helical" evidence="7">
    <location>
        <begin position="179"/>
        <end position="198"/>
    </location>
</feature>
<dbReference type="Pfam" id="PF19300">
    <property type="entry name" value="BPD_transp_1_N"/>
    <property type="match status" value="1"/>
</dbReference>
<evidence type="ECO:0000256" key="7">
    <source>
        <dbReference type="RuleBase" id="RU363032"/>
    </source>
</evidence>
<feature type="transmembrane region" description="Helical" evidence="7">
    <location>
        <begin position="237"/>
        <end position="263"/>
    </location>
</feature>
<dbReference type="EMBL" id="BAABKG010000001">
    <property type="protein sequence ID" value="GAA5140417.1"/>
    <property type="molecule type" value="Genomic_DNA"/>
</dbReference>
<proteinExistence type="inferred from homology"/>
<evidence type="ECO:0000256" key="2">
    <source>
        <dbReference type="ARBA" id="ARBA00022448"/>
    </source>
</evidence>
<dbReference type="PROSITE" id="PS50928">
    <property type="entry name" value="ABC_TM1"/>
    <property type="match status" value="1"/>
</dbReference>
<evidence type="ECO:0000313" key="10">
    <source>
        <dbReference type="Proteomes" id="UP001500221"/>
    </source>
</evidence>
<dbReference type="InterPro" id="IPR045621">
    <property type="entry name" value="BPD_transp_1_N"/>
</dbReference>
<sequence length="320" mass="33470">MARYLAGRLPSALFVLFAASVLVFAVLRLIPGDPAVTLAGPDASPEAVDAVRAELGLDQPILHQYVAWLGDLVRFDLGRSYVLGVDNASLVRDGLTNTIVLTLAALLVAVLMALALSIGGVLANRRWLEAVLSGFNTIAVALPTFVTGTLLIVLLAVVYRVLPAGGTPPEGFASRPDLAVQYLLMPALCLGLPAGAALTRFLTESLRTQLEAPYVTTAQALGISRRRIVLTQALPNALPSAVTVLGVQVGALLGGAVIVEAVFAWPGLGLLIESGISGRDYPLVQVLMMLSVLVFVVTQLLTDVANAWLDPRIRLGGAAA</sequence>
<dbReference type="Gene3D" id="1.10.3720.10">
    <property type="entry name" value="MetI-like"/>
    <property type="match status" value="1"/>
</dbReference>
<reference evidence="10" key="1">
    <citation type="journal article" date="2019" name="Int. J. Syst. Evol. Microbiol.">
        <title>The Global Catalogue of Microorganisms (GCM) 10K type strain sequencing project: providing services to taxonomists for standard genome sequencing and annotation.</title>
        <authorList>
            <consortium name="The Broad Institute Genomics Platform"/>
            <consortium name="The Broad Institute Genome Sequencing Center for Infectious Disease"/>
            <person name="Wu L."/>
            <person name="Ma J."/>
        </authorList>
    </citation>
    <scope>NUCLEOTIDE SEQUENCE [LARGE SCALE GENOMIC DNA]</scope>
    <source>
        <strain evidence="10">JCM 18459</strain>
    </source>
</reference>
<comment type="caution">
    <text evidence="9">The sequence shown here is derived from an EMBL/GenBank/DDBJ whole genome shotgun (WGS) entry which is preliminary data.</text>
</comment>
<evidence type="ECO:0000313" key="9">
    <source>
        <dbReference type="EMBL" id="GAA5140417.1"/>
    </source>
</evidence>
<protein>
    <submittedName>
        <fullName evidence="9">ABC transporter permease</fullName>
    </submittedName>
</protein>
<comment type="subcellular location">
    <subcellularLocation>
        <location evidence="1 7">Cell membrane</location>
        <topology evidence="1 7">Multi-pass membrane protein</topology>
    </subcellularLocation>
</comment>
<dbReference type="RefSeq" id="WP_345453069.1">
    <property type="nucleotide sequence ID" value="NZ_BAABKG010000001.1"/>
</dbReference>
<dbReference type="CDD" id="cd06261">
    <property type="entry name" value="TM_PBP2"/>
    <property type="match status" value="1"/>
</dbReference>
<dbReference type="InterPro" id="IPR035906">
    <property type="entry name" value="MetI-like_sf"/>
</dbReference>
<dbReference type="InterPro" id="IPR000515">
    <property type="entry name" value="MetI-like"/>
</dbReference>